<dbReference type="PANTHER" id="PTHR48022">
    <property type="entry name" value="PLASTIDIC GLUCOSE TRANSPORTER 4"/>
    <property type="match status" value="1"/>
</dbReference>
<feature type="transmembrane region" description="Helical" evidence="6">
    <location>
        <begin position="147"/>
        <end position="168"/>
    </location>
</feature>
<dbReference type="SUPFAM" id="SSF103473">
    <property type="entry name" value="MFS general substrate transporter"/>
    <property type="match status" value="1"/>
</dbReference>
<dbReference type="InterPro" id="IPR020846">
    <property type="entry name" value="MFS_dom"/>
</dbReference>
<comment type="caution">
    <text evidence="8">The sequence shown here is derived from an EMBL/GenBank/DDBJ whole genome shotgun (WGS) entry which is preliminary data.</text>
</comment>
<feature type="domain" description="Major facilitator superfamily (MFS) profile" evidence="7">
    <location>
        <begin position="73"/>
        <end position="247"/>
    </location>
</feature>
<dbReference type="AlphaFoldDB" id="A0AAE0WLP8"/>
<dbReference type="PROSITE" id="PS50850">
    <property type="entry name" value="MFS"/>
    <property type="match status" value="1"/>
</dbReference>
<evidence type="ECO:0000259" key="7">
    <source>
        <dbReference type="PROSITE" id="PS50850"/>
    </source>
</evidence>
<dbReference type="Proteomes" id="UP001274830">
    <property type="component" value="Unassembled WGS sequence"/>
</dbReference>
<dbReference type="InterPro" id="IPR005828">
    <property type="entry name" value="MFS_sugar_transport-like"/>
</dbReference>
<dbReference type="EMBL" id="JAUTXT010000021">
    <property type="protein sequence ID" value="KAK3674060.1"/>
    <property type="molecule type" value="Genomic_DNA"/>
</dbReference>
<dbReference type="GO" id="GO:0016020">
    <property type="term" value="C:membrane"/>
    <property type="evidence" value="ECO:0007669"/>
    <property type="project" value="UniProtKB-SubCell"/>
</dbReference>
<dbReference type="InterPro" id="IPR036259">
    <property type="entry name" value="MFS_trans_sf"/>
</dbReference>
<name>A0AAE0WLP8_9PEZI</name>
<dbReference type="Pfam" id="PF00083">
    <property type="entry name" value="Sugar_tr"/>
    <property type="match status" value="1"/>
</dbReference>
<feature type="transmembrane region" description="Helical" evidence="6">
    <location>
        <begin position="214"/>
        <end position="233"/>
    </location>
</feature>
<keyword evidence="3 6" id="KW-0812">Transmembrane</keyword>
<evidence type="ECO:0000256" key="2">
    <source>
        <dbReference type="ARBA" id="ARBA00010992"/>
    </source>
</evidence>
<sequence length="247" mass="26999">MMEDEARPLRTTYVYFQLCSSTRFRISTVGQAAVALPVVYALRIYDSNTLVMALSHYGFLGNVLKDKALEIGVCATASSGFFLSGYDQGVMSGIITEPNFRQVFPHMDQKNKSGAIQALVVAIYEIGCLIGALGIEWFGDKIGRRRSVLMGACIMLVGATIQTASFVLPQLIVGRIVTGFGNGMNTSNTPSEARLLSTIPVWQSEIAPPKIRGFLVLFEGALITLGIVLAYWLKYGFLFLQDMGAFR</sequence>
<keyword evidence="4 6" id="KW-1133">Transmembrane helix</keyword>
<evidence type="ECO:0000256" key="5">
    <source>
        <dbReference type="ARBA" id="ARBA00023136"/>
    </source>
</evidence>
<accession>A0AAE0WLP8</accession>
<evidence type="ECO:0000256" key="4">
    <source>
        <dbReference type="ARBA" id="ARBA00022989"/>
    </source>
</evidence>
<evidence type="ECO:0000256" key="3">
    <source>
        <dbReference type="ARBA" id="ARBA00022692"/>
    </source>
</evidence>
<dbReference type="PANTHER" id="PTHR48022:SF68">
    <property type="entry name" value="MAJOR FACILITATOR SUPERFAMILY (MFS) PROFILE DOMAIN-CONTAINING PROTEIN-RELATED"/>
    <property type="match status" value="1"/>
</dbReference>
<reference evidence="8" key="1">
    <citation type="submission" date="2023-07" db="EMBL/GenBank/DDBJ databases">
        <title>Black Yeasts Isolated from many extreme environments.</title>
        <authorList>
            <person name="Coleine C."/>
            <person name="Stajich J.E."/>
            <person name="Selbmann L."/>
        </authorList>
    </citation>
    <scope>NUCLEOTIDE SEQUENCE</scope>
    <source>
        <strain evidence="8">CCFEE 5485</strain>
    </source>
</reference>
<dbReference type="GO" id="GO:0005351">
    <property type="term" value="F:carbohydrate:proton symporter activity"/>
    <property type="evidence" value="ECO:0007669"/>
    <property type="project" value="TreeGrafter"/>
</dbReference>
<gene>
    <name evidence="8" type="ORF">LTR78_005907</name>
</gene>
<evidence type="ECO:0000256" key="6">
    <source>
        <dbReference type="SAM" id="Phobius"/>
    </source>
</evidence>
<proteinExistence type="inferred from homology"/>
<keyword evidence="5 6" id="KW-0472">Membrane</keyword>
<evidence type="ECO:0000313" key="8">
    <source>
        <dbReference type="EMBL" id="KAK3674060.1"/>
    </source>
</evidence>
<organism evidence="8 9">
    <name type="scientific">Recurvomyces mirabilis</name>
    <dbReference type="NCBI Taxonomy" id="574656"/>
    <lineage>
        <taxon>Eukaryota</taxon>
        <taxon>Fungi</taxon>
        <taxon>Dikarya</taxon>
        <taxon>Ascomycota</taxon>
        <taxon>Pezizomycotina</taxon>
        <taxon>Dothideomycetes</taxon>
        <taxon>Dothideomycetidae</taxon>
        <taxon>Mycosphaerellales</taxon>
        <taxon>Teratosphaeriaceae</taxon>
        <taxon>Recurvomyces</taxon>
    </lineage>
</organism>
<comment type="similarity">
    <text evidence="2">Belongs to the major facilitator superfamily. Sugar transporter (TC 2.A.1.1) family.</text>
</comment>
<protein>
    <recommendedName>
        <fullName evidence="7">Major facilitator superfamily (MFS) profile domain-containing protein</fullName>
    </recommendedName>
</protein>
<evidence type="ECO:0000313" key="9">
    <source>
        <dbReference type="Proteomes" id="UP001274830"/>
    </source>
</evidence>
<evidence type="ECO:0000256" key="1">
    <source>
        <dbReference type="ARBA" id="ARBA00004141"/>
    </source>
</evidence>
<comment type="subcellular location">
    <subcellularLocation>
        <location evidence="1">Membrane</location>
        <topology evidence="1">Multi-pass membrane protein</topology>
    </subcellularLocation>
</comment>
<dbReference type="Gene3D" id="1.20.1250.20">
    <property type="entry name" value="MFS general substrate transporter like domains"/>
    <property type="match status" value="1"/>
</dbReference>
<feature type="transmembrane region" description="Helical" evidence="6">
    <location>
        <begin position="115"/>
        <end position="135"/>
    </location>
</feature>
<dbReference type="InterPro" id="IPR050360">
    <property type="entry name" value="MFS_Sugar_Transporters"/>
</dbReference>
<keyword evidence="9" id="KW-1185">Reference proteome</keyword>